<dbReference type="InterPro" id="IPR015943">
    <property type="entry name" value="WD40/YVTN_repeat-like_dom_sf"/>
</dbReference>
<feature type="compositionally biased region" description="Basic residues" evidence="5">
    <location>
        <begin position="1"/>
        <end position="11"/>
    </location>
</feature>
<keyword evidence="3" id="KW-0539">Nucleus</keyword>
<dbReference type="PANTHER" id="PTHR15052:SF2">
    <property type="entry name" value="GENERAL TRANSCRIPTION FACTOR 3C POLYPEPTIDE 2"/>
    <property type="match status" value="1"/>
</dbReference>
<keyword evidence="7" id="KW-1185">Reference proteome</keyword>
<dbReference type="Pfam" id="PF00400">
    <property type="entry name" value="WD40"/>
    <property type="match status" value="2"/>
</dbReference>
<accession>A0A1D2N8D6</accession>
<dbReference type="OrthoDB" id="4703at2759"/>
<gene>
    <name evidence="6" type="ORF">Ocin01_05154</name>
</gene>
<evidence type="ECO:0000256" key="4">
    <source>
        <dbReference type="PROSITE-ProRule" id="PRU00221"/>
    </source>
</evidence>
<organism evidence="6 7">
    <name type="scientific">Orchesella cincta</name>
    <name type="common">Springtail</name>
    <name type="synonym">Podura cincta</name>
    <dbReference type="NCBI Taxonomy" id="48709"/>
    <lineage>
        <taxon>Eukaryota</taxon>
        <taxon>Metazoa</taxon>
        <taxon>Ecdysozoa</taxon>
        <taxon>Arthropoda</taxon>
        <taxon>Hexapoda</taxon>
        <taxon>Collembola</taxon>
        <taxon>Entomobryomorpha</taxon>
        <taxon>Entomobryoidea</taxon>
        <taxon>Orchesellidae</taxon>
        <taxon>Orchesellinae</taxon>
        <taxon>Orchesella</taxon>
    </lineage>
</organism>
<dbReference type="GO" id="GO:0005634">
    <property type="term" value="C:nucleus"/>
    <property type="evidence" value="ECO:0007669"/>
    <property type="project" value="UniProtKB-SubCell"/>
</dbReference>
<feature type="region of interest" description="Disordered" evidence="5">
    <location>
        <begin position="215"/>
        <end position="250"/>
    </location>
</feature>
<evidence type="ECO:0000256" key="2">
    <source>
        <dbReference type="ARBA" id="ARBA00023163"/>
    </source>
</evidence>
<dbReference type="Gene3D" id="2.130.10.10">
    <property type="entry name" value="YVTN repeat-like/Quinoprotein amine dehydrogenase"/>
    <property type="match status" value="1"/>
</dbReference>
<sequence length="914" mass="103211">MGRPSRGRGRGSSKNAGARSDRQPSPEEEQPPSPPTGTQKRGRGRGRPSNSGTASRGRGVSAQVIQRLSKSLPPDQNDDQQVVCSECGKDLSYREFRLHNIQMHANTAFTLEEKDDLVVDHKYFSRRLNEFRRLTKATVFSCPKENCDSTFKSTLGLAYHMNTCGRTAQEIDAVLLECEICHAKLTLPNMGWHRKTHQTPAEEDKSDEDDAAVTIKQLEPKSSKRRSAVKQSQPESQDELPVSRSDQSQPSDYCNLAVKFVERLEHEAKAWDDPERVDEDPFLSLHDNTFYDPVKDETGKECYLPIHKESVEFKYINNDGASAYHRLLWFEGETVISNTASTTGSSLHHTGGPVLSMSWHPSGKLLAVSVGRDCKEEIDALVNQKRKSCIQIYCRSLNSLYLQLIVGIRWGYATHIQWSSFSPDIIDSYDPSIKSCFGDIEIYCRIGYLAMACEDSTVRIIIIRIEDMKLASNFEYKPDHRISVYTKVPEICLKMDDSAVDYDLGNVVKFDWHEKNRFLAVGYANGAVAVFDLQATSPLLVQSACEDNAKVTVINPFWTFHGHRLPVKGIRFDPMNPRYLVTASNDRSIKVWDTHIRVERDSKRVGIALDLCWVRGWMHQIAAFETYVSNQSAMYNYVRVFQIGAATGRATCPEIFSPTTVDFYHGLTIQGTDDGLVSATYYDIFWRECDYERNRKKKNLVRLSNIYVDKNSYTPITSSDFTVTLKKLSKAVMSTKAYLEPGSVDDEDGVYKVCLEGKFVGMDIFEPLPNANSTNEQNPKKMSNTSIAETKFMIAETKSENEVALNQSIQDEMVMDAINSIQKPNSKDGLLPVFDVNIRDETPKVVLSFVKERPNSSVPNDKVEIAKFEEFIRFQPFIRVNKVSWSPKGDVIAVGYRNGLISLMPGSFDDIFAA</sequence>
<dbReference type="GO" id="GO:0000127">
    <property type="term" value="C:transcription factor TFIIIC complex"/>
    <property type="evidence" value="ECO:0007669"/>
    <property type="project" value="TreeGrafter"/>
</dbReference>
<dbReference type="PROSITE" id="PS50082">
    <property type="entry name" value="WD_REPEATS_2"/>
    <property type="match status" value="1"/>
</dbReference>
<feature type="region of interest" description="Disordered" evidence="5">
    <location>
        <begin position="1"/>
        <end position="63"/>
    </location>
</feature>
<feature type="repeat" description="WD" evidence="4">
    <location>
        <begin position="560"/>
        <end position="593"/>
    </location>
</feature>
<dbReference type="InterPro" id="IPR001680">
    <property type="entry name" value="WD40_rpt"/>
</dbReference>
<dbReference type="GO" id="GO:0006383">
    <property type="term" value="P:transcription by RNA polymerase III"/>
    <property type="evidence" value="ECO:0007669"/>
    <property type="project" value="TreeGrafter"/>
</dbReference>
<evidence type="ECO:0000256" key="3">
    <source>
        <dbReference type="ARBA" id="ARBA00023242"/>
    </source>
</evidence>
<reference evidence="6 7" key="1">
    <citation type="journal article" date="2016" name="Genome Biol. Evol.">
        <title>Gene Family Evolution Reflects Adaptation to Soil Environmental Stressors in the Genome of the Collembolan Orchesella cincta.</title>
        <authorList>
            <person name="Faddeeva-Vakhrusheva A."/>
            <person name="Derks M.F."/>
            <person name="Anvar S.Y."/>
            <person name="Agamennone V."/>
            <person name="Suring W."/>
            <person name="Smit S."/>
            <person name="van Straalen N.M."/>
            <person name="Roelofs D."/>
        </authorList>
    </citation>
    <scope>NUCLEOTIDE SEQUENCE [LARGE SCALE GENOMIC DNA]</scope>
    <source>
        <tissue evidence="6">Mixed pool</tissue>
    </source>
</reference>
<keyword evidence="2" id="KW-0804">Transcription</keyword>
<dbReference type="PANTHER" id="PTHR15052">
    <property type="entry name" value="RNA POLYMERASE III TRANSCRIPTION INITIATION FACTOR COMPLEX SUBUNIT"/>
    <property type="match status" value="1"/>
</dbReference>
<evidence type="ECO:0000313" key="7">
    <source>
        <dbReference type="Proteomes" id="UP000094527"/>
    </source>
</evidence>
<dbReference type="InterPro" id="IPR036322">
    <property type="entry name" value="WD40_repeat_dom_sf"/>
</dbReference>
<keyword evidence="4" id="KW-0853">WD repeat</keyword>
<evidence type="ECO:0000256" key="5">
    <source>
        <dbReference type="SAM" id="MobiDB-lite"/>
    </source>
</evidence>
<dbReference type="Proteomes" id="UP000094527">
    <property type="component" value="Unassembled WGS sequence"/>
</dbReference>
<proteinExistence type="predicted"/>
<name>A0A1D2N8D6_ORCCI</name>
<evidence type="ECO:0000313" key="6">
    <source>
        <dbReference type="EMBL" id="ODN01518.1"/>
    </source>
</evidence>
<comment type="caution">
    <text evidence="6">The sequence shown here is derived from an EMBL/GenBank/DDBJ whole genome shotgun (WGS) entry which is preliminary data.</text>
</comment>
<dbReference type="SMART" id="SM00320">
    <property type="entry name" value="WD40"/>
    <property type="match status" value="4"/>
</dbReference>
<dbReference type="OMA" id="YLAMACE"/>
<dbReference type="PROSITE" id="PS50294">
    <property type="entry name" value="WD_REPEATS_REGION"/>
    <property type="match status" value="1"/>
</dbReference>
<evidence type="ECO:0000256" key="1">
    <source>
        <dbReference type="ARBA" id="ARBA00004123"/>
    </source>
</evidence>
<dbReference type="EMBL" id="LJIJ01000148">
    <property type="protein sequence ID" value="ODN01518.1"/>
    <property type="molecule type" value="Genomic_DNA"/>
</dbReference>
<dbReference type="SUPFAM" id="SSF50978">
    <property type="entry name" value="WD40 repeat-like"/>
    <property type="match status" value="1"/>
</dbReference>
<protein>
    <submittedName>
        <fullName evidence="6">Putative zinc finger protein</fullName>
    </submittedName>
</protein>
<dbReference type="AlphaFoldDB" id="A0A1D2N8D6"/>
<dbReference type="STRING" id="48709.A0A1D2N8D6"/>
<comment type="subcellular location">
    <subcellularLocation>
        <location evidence="1">Nucleus</location>
    </subcellularLocation>
</comment>
<dbReference type="InterPro" id="IPR052416">
    <property type="entry name" value="GTF3C_component"/>
</dbReference>